<keyword evidence="4 5" id="KW-0472">Membrane</keyword>
<proteinExistence type="predicted"/>
<keyword evidence="3 5" id="KW-1133">Transmembrane helix</keyword>
<evidence type="ECO:0000256" key="1">
    <source>
        <dbReference type="ARBA" id="ARBA00004141"/>
    </source>
</evidence>
<gene>
    <name evidence="7" type="ORF">OIU74_012549</name>
</gene>
<dbReference type="Proteomes" id="UP001151752">
    <property type="component" value="Chromosome 1"/>
</dbReference>
<dbReference type="AlphaFoldDB" id="A0A9Q0Q6Y2"/>
<dbReference type="PROSITE" id="PS50850">
    <property type="entry name" value="MFS"/>
    <property type="match status" value="1"/>
</dbReference>
<evidence type="ECO:0000259" key="6">
    <source>
        <dbReference type="PROSITE" id="PS50850"/>
    </source>
</evidence>
<evidence type="ECO:0000256" key="3">
    <source>
        <dbReference type="ARBA" id="ARBA00022989"/>
    </source>
</evidence>
<evidence type="ECO:0000256" key="5">
    <source>
        <dbReference type="SAM" id="Phobius"/>
    </source>
</evidence>
<feature type="domain" description="Major facilitator superfamily (MFS) profile" evidence="6">
    <location>
        <begin position="1"/>
        <end position="84"/>
    </location>
</feature>
<dbReference type="PANTHER" id="PTHR43184:SF12">
    <property type="entry name" value="SUGAR PHOSPHATE EXCHANGER 3"/>
    <property type="match status" value="1"/>
</dbReference>
<comment type="caution">
    <text evidence="7">The sequence shown here is derived from an EMBL/GenBank/DDBJ whole genome shotgun (WGS) entry which is preliminary data.</text>
</comment>
<dbReference type="GO" id="GO:0016020">
    <property type="term" value="C:membrane"/>
    <property type="evidence" value="ECO:0007669"/>
    <property type="project" value="UniProtKB-SubCell"/>
</dbReference>
<dbReference type="InterPro" id="IPR011701">
    <property type="entry name" value="MFS"/>
</dbReference>
<dbReference type="Gene3D" id="1.20.1250.20">
    <property type="entry name" value="MFS general substrate transporter like domains"/>
    <property type="match status" value="1"/>
</dbReference>
<evidence type="ECO:0000256" key="2">
    <source>
        <dbReference type="ARBA" id="ARBA00022692"/>
    </source>
</evidence>
<dbReference type="PANTHER" id="PTHR43184">
    <property type="entry name" value="MAJOR FACILITATOR SUPERFAMILY TRANSPORTER 16, ISOFORM B"/>
    <property type="match status" value="1"/>
</dbReference>
<dbReference type="InterPro" id="IPR020846">
    <property type="entry name" value="MFS_dom"/>
</dbReference>
<evidence type="ECO:0000313" key="8">
    <source>
        <dbReference type="Proteomes" id="UP001151752"/>
    </source>
</evidence>
<dbReference type="SUPFAM" id="SSF103473">
    <property type="entry name" value="MFS general substrate transporter"/>
    <property type="match status" value="1"/>
</dbReference>
<feature type="transmembrane region" description="Helical" evidence="5">
    <location>
        <begin position="40"/>
        <end position="58"/>
    </location>
</feature>
<evidence type="ECO:0000256" key="4">
    <source>
        <dbReference type="ARBA" id="ARBA00023136"/>
    </source>
</evidence>
<reference evidence="7" key="2">
    <citation type="journal article" date="2023" name="Int. J. Mol. Sci.">
        <title>De Novo Assembly and Annotation of 11 Diverse Shrub Willow (Salix) Genomes Reveals Novel Gene Organization in Sex-Linked Regions.</title>
        <authorList>
            <person name="Hyden B."/>
            <person name="Feng K."/>
            <person name="Yates T.B."/>
            <person name="Jawdy S."/>
            <person name="Cereghino C."/>
            <person name="Smart L.B."/>
            <person name="Muchero W."/>
        </authorList>
    </citation>
    <scope>NUCLEOTIDE SEQUENCE</scope>
    <source>
        <tissue evidence="7">Shoot tip</tissue>
    </source>
</reference>
<evidence type="ECO:0000313" key="7">
    <source>
        <dbReference type="EMBL" id="KAJ6701215.1"/>
    </source>
</evidence>
<dbReference type="InterPro" id="IPR036259">
    <property type="entry name" value="MFS_trans_sf"/>
</dbReference>
<keyword evidence="2 5" id="KW-0812">Transmembrane</keyword>
<accession>A0A9Q0Q6Y2</accession>
<comment type="subcellular location">
    <subcellularLocation>
        <location evidence="1">Membrane</location>
        <topology evidence="1">Multi-pass membrane protein</topology>
    </subcellularLocation>
</comment>
<dbReference type="GO" id="GO:0055062">
    <property type="term" value="P:phosphate ion homeostasis"/>
    <property type="evidence" value="ECO:0007669"/>
    <property type="project" value="TreeGrafter"/>
</dbReference>
<name>A0A9Q0Q6Y2_9ROSI</name>
<organism evidence="7 8">
    <name type="scientific">Salix koriyanagi</name>
    <dbReference type="NCBI Taxonomy" id="2511006"/>
    <lineage>
        <taxon>Eukaryota</taxon>
        <taxon>Viridiplantae</taxon>
        <taxon>Streptophyta</taxon>
        <taxon>Embryophyta</taxon>
        <taxon>Tracheophyta</taxon>
        <taxon>Spermatophyta</taxon>
        <taxon>Magnoliopsida</taxon>
        <taxon>eudicotyledons</taxon>
        <taxon>Gunneridae</taxon>
        <taxon>Pentapetalae</taxon>
        <taxon>rosids</taxon>
        <taxon>fabids</taxon>
        <taxon>Malpighiales</taxon>
        <taxon>Salicaceae</taxon>
        <taxon>Saliceae</taxon>
        <taxon>Salix</taxon>
    </lineage>
</organism>
<sequence length="84" mass="9038">MVAGFAQATGWPCVLAVITSWIERNGRGWKMGVWNAHSTVGNIIGSLLAAFLNFSLWLGMVFSCSGGKCCIGRVARFLLLDSQS</sequence>
<dbReference type="Pfam" id="PF07690">
    <property type="entry name" value="MFS_1"/>
    <property type="match status" value="1"/>
</dbReference>
<dbReference type="GO" id="GO:0022857">
    <property type="term" value="F:transmembrane transporter activity"/>
    <property type="evidence" value="ECO:0007669"/>
    <property type="project" value="InterPro"/>
</dbReference>
<reference evidence="7" key="1">
    <citation type="submission" date="2022-11" db="EMBL/GenBank/DDBJ databases">
        <authorList>
            <person name="Hyden B.L."/>
            <person name="Feng K."/>
            <person name="Yates T."/>
            <person name="Jawdy S."/>
            <person name="Smart L.B."/>
            <person name="Muchero W."/>
        </authorList>
    </citation>
    <scope>NUCLEOTIDE SEQUENCE</scope>
    <source>
        <tissue evidence="7">Shoot tip</tissue>
    </source>
</reference>
<protein>
    <submittedName>
        <fullName evidence="7">MAJOR FACILITATOR SUPERFAMILY TRANSPORTER 16 ISOFORM B</fullName>
    </submittedName>
</protein>
<keyword evidence="8" id="KW-1185">Reference proteome</keyword>
<dbReference type="EMBL" id="JAPFFM010000016">
    <property type="protein sequence ID" value="KAJ6701215.1"/>
    <property type="molecule type" value="Genomic_DNA"/>
</dbReference>